<dbReference type="HOGENOM" id="CLU_1861561_0_0_0"/>
<dbReference type="OrthoDB" id="9791487at2"/>
<evidence type="ECO:0000256" key="1">
    <source>
        <dbReference type="SAM" id="SignalP"/>
    </source>
</evidence>
<feature type="signal peptide" evidence="1">
    <location>
        <begin position="1"/>
        <end position="25"/>
    </location>
</feature>
<keyword evidence="1" id="KW-0732">Signal</keyword>
<evidence type="ECO:0000313" key="2">
    <source>
        <dbReference type="EMBL" id="CBK42304.1"/>
    </source>
</evidence>
<evidence type="ECO:0000313" key="3">
    <source>
        <dbReference type="Proteomes" id="UP000001660"/>
    </source>
</evidence>
<dbReference type="EMBL" id="FP929003">
    <property type="protein sequence ID" value="CBK42304.1"/>
    <property type="molecule type" value="Genomic_DNA"/>
</dbReference>
<proteinExistence type="predicted"/>
<feature type="chain" id="PRO_5003119937" description="DUF4168 domain-containing protein" evidence="1">
    <location>
        <begin position="26"/>
        <end position="139"/>
    </location>
</feature>
<dbReference type="Proteomes" id="UP000001660">
    <property type="component" value="Chromosome"/>
</dbReference>
<organism evidence="2 3">
    <name type="scientific">Nitrospira defluvii</name>
    <dbReference type="NCBI Taxonomy" id="330214"/>
    <lineage>
        <taxon>Bacteria</taxon>
        <taxon>Pseudomonadati</taxon>
        <taxon>Nitrospirota</taxon>
        <taxon>Nitrospiria</taxon>
        <taxon>Nitrospirales</taxon>
        <taxon>Nitrospiraceae</taxon>
        <taxon>Nitrospira</taxon>
    </lineage>
</organism>
<sequence length="139" mass="14968">MTKLSTRLFITASLGVVLFAGTGLAAEPADVEKFVNARIEIGEMMTNYFKGGESYGAGQRPSPEKMKEMGDDINAKLTTLLSKHGLTLEDYRARSKDVFADDAAVKGYLAQHPDLKTRYEALPLNRMSGGGGGSTGRGY</sequence>
<evidence type="ECO:0008006" key="4">
    <source>
        <dbReference type="Google" id="ProtNLM"/>
    </source>
</evidence>
<accession>D8PGB7</accession>
<dbReference type="KEGG" id="nde:NIDE2598"/>
<dbReference type="AlphaFoldDB" id="D8PGB7"/>
<protein>
    <recommendedName>
        <fullName evidence="4">DUF4168 domain-containing protein</fullName>
    </recommendedName>
</protein>
<gene>
    <name evidence="2" type="ORF">NIDE2598</name>
</gene>
<reference evidence="2 3" key="1">
    <citation type="journal article" date="2010" name="Proc. Natl. Acad. Sci. U.S.A.">
        <title>A Nitrospira metagenome illuminates the physiology and evolution of globally important nitrite-oxidizing bacteria.</title>
        <authorList>
            <person name="Lucker S."/>
            <person name="Wagner M."/>
            <person name="Maixner F."/>
            <person name="Pelletier E."/>
            <person name="Koch H."/>
            <person name="Vacherie B."/>
            <person name="Rattei T."/>
            <person name="Sinninghe Damste J."/>
            <person name="Spieck E."/>
            <person name="Le Paslier D."/>
            <person name="Daims H."/>
        </authorList>
    </citation>
    <scope>NUCLEOTIDE SEQUENCE [LARGE SCALE GENOMIC DNA]</scope>
</reference>
<name>D8PGB7_9BACT</name>
<keyword evidence="3" id="KW-1185">Reference proteome</keyword>